<evidence type="ECO:0000313" key="3">
    <source>
        <dbReference type="Proteomes" id="UP000027195"/>
    </source>
</evidence>
<dbReference type="EMBL" id="KL198171">
    <property type="protein sequence ID" value="KDQ05920.1"/>
    <property type="molecule type" value="Genomic_DNA"/>
</dbReference>
<evidence type="ECO:0000313" key="2">
    <source>
        <dbReference type="EMBL" id="KDQ05920.1"/>
    </source>
</evidence>
<dbReference type="InParanoid" id="A0A067LUK6"/>
<name>A0A067LUK6_BOTB1</name>
<sequence>MILSTTITIALTTATVPLRAHHRPRHSNLSWNQSHRFFCYYFFDPHLDSQHSTAHIASFLRSNNTQKTPRAPLHPGNARADVARIVYHRCLFLVEGESGPPRPSHMGRRRTSSPTEE</sequence>
<evidence type="ECO:0000256" key="1">
    <source>
        <dbReference type="SAM" id="MobiDB-lite"/>
    </source>
</evidence>
<protein>
    <submittedName>
        <fullName evidence="2">Uncharacterized protein</fullName>
    </submittedName>
</protein>
<keyword evidence="3" id="KW-1185">Reference proteome</keyword>
<feature type="region of interest" description="Disordered" evidence="1">
    <location>
        <begin position="95"/>
        <end position="117"/>
    </location>
</feature>
<organism evidence="2 3">
    <name type="scientific">Botryobasidium botryosum (strain FD-172 SS1)</name>
    <dbReference type="NCBI Taxonomy" id="930990"/>
    <lineage>
        <taxon>Eukaryota</taxon>
        <taxon>Fungi</taxon>
        <taxon>Dikarya</taxon>
        <taxon>Basidiomycota</taxon>
        <taxon>Agaricomycotina</taxon>
        <taxon>Agaricomycetes</taxon>
        <taxon>Cantharellales</taxon>
        <taxon>Botryobasidiaceae</taxon>
        <taxon>Botryobasidium</taxon>
    </lineage>
</organism>
<dbReference type="HOGENOM" id="CLU_2084468_0_0_1"/>
<dbReference type="AlphaFoldDB" id="A0A067LUK6"/>
<gene>
    <name evidence="2" type="ORF">BOTBODRAFT_279695</name>
</gene>
<proteinExistence type="predicted"/>
<accession>A0A067LUK6</accession>
<reference evidence="3" key="1">
    <citation type="journal article" date="2014" name="Proc. Natl. Acad. Sci. U.S.A.">
        <title>Extensive sampling of basidiomycete genomes demonstrates inadequacy of the white-rot/brown-rot paradigm for wood decay fungi.</title>
        <authorList>
            <person name="Riley R."/>
            <person name="Salamov A.A."/>
            <person name="Brown D.W."/>
            <person name="Nagy L.G."/>
            <person name="Floudas D."/>
            <person name="Held B.W."/>
            <person name="Levasseur A."/>
            <person name="Lombard V."/>
            <person name="Morin E."/>
            <person name="Otillar R."/>
            <person name="Lindquist E.A."/>
            <person name="Sun H."/>
            <person name="LaButti K.M."/>
            <person name="Schmutz J."/>
            <person name="Jabbour D."/>
            <person name="Luo H."/>
            <person name="Baker S.E."/>
            <person name="Pisabarro A.G."/>
            <person name="Walton J.D."/>
            <person name="Blanchette R.A."/>
            <person name="Henrissat B."/>
            <person name="Martin F."/>
            <person name="Cullen D."/>
            <person name="Hibbett D.S."/>
            <person name="Grigoriev I.V."/>
        </authorList>
    </citation>
    <scope>NUCLEOTIDE SEQUENCE [LARGE SCALE GENOMIC DNA]</scope>
    <source>
        <strain evidence="3">FD-172 SS1</strain>
    </source>
</reference>
<dbReference type="Proteomes" id="UP000027195">
    <property type="component" value="Unassembled WGS sequence"/>
</dbReference>